<sequence length="172" mass="18772">MTTVRQALHAVMRDVGAVKKGDRNTQGNFNFRGIDAVTNAVYPALVEHGVIVAPKVLDYQYGTVVVGHKRTEMGHARLMVEFTFYGPEDDQIVAVTAGEAFDSGDKATAKAHSVAFRTALLQTLCLPTDEPDPDSTPNQLLGCFPGNGKRLSLMVWSWATSQWRRAAKPPKS</sequence>
<dbReference type="EMBL" id="CTEF01000011">
    <property type="protein sequence ID" value="CQD25317.1"/>
    <property type="molecule type" value="Genomic_DNA"/>
</dbReference>
<dbReference type="AlphaFoldDB" id="A0A0U1DZ95"/>
<dbReference type="InterPro" id="IPR007499">
    <property type="entry name" value="ERF_bacteria_virus"/>
</dbReference>
<evidence type="ECO:0000313" key="2">
    <source>
        <dbReference type="Proteomes" id="UP000182227"/>
    </source>
</evidence>
<dbReference type="Proteomes" id="UP000182227">
    <property type="component" value="Unassembled WGS sequence"/>
</dbReference>
<organism evidence="1 2">
    <name type="scientific">Mycolicibacterium conceptionense</name>
    <dbReference type="NCBI Taxonomy" id="451644"/>
    <lineage>
        <taxon>Bacteria</taxon>
        <taxon>Bacillati</taxon>
        <taxon>Actinomycetota</taxon>
        <taxon>Actinomycetes</taxon>
        <taxon>Mycobacteriales</taxon>
        <taxon>Mycobacteriaceae</taxon>
        <taxon>Mycolicibacterium</taxon>
    </lineage>
</organism>
<evidence type="ECO:0000313" key="1">
    <source>
        <dbReference type="EMBL" id="CQD25317.1"/>
    </source>
</evidence>
<accession>A0A0U1DZ95</accession>
<protein>
    <submittedName>
        <fullName evidence="1">Bacteriophage protein</fullName>
    </submittedName>
</protein>
<proteinExistence type="predicted"/>
<dbReference type="Pfam" id="PF04404">
    <property type="entry name" value="ERF"/>
    <property type="match status" value="1"/>
</dbReference>
<name>A0A0U1DZ95_9MYCO</name>
<gene>
    <name evidence="1" type="ORF">BN970_07119</name>
</gene>
<reference evidence="1 2" key="1">
    <citation type="submission" date="2015-03" db="EMBL/GenBank/DDBJ databases">
        <authorList>
            <person name="Murphy D."/>
        </authorList>
    </citation>
    <scope>NUCLEOTIDE SEQUENCE [LARGE SCALE GENOMIC DNA]</scope>
    <source>
        <strain evidence="1 2">D16</strain>
    </source>
</reference>